<proteinExistence type="predicted"/>
<dbReference type="EMBL" id="CAUYUJ010010669">
    <property type="protein sequence ID" value="CAK0829998.1"/>
    <property type="molecule type" value="Genomic_DNA"/>
</dbReference>
<comment type="caution">
    <text evidence="3">The sequence shown here is derived from an EMBL/GenBank/DDBJ whole genome shotgun (WGS) entry which is preliminary data.</text>
</comment>
<gene>
    <name evidence="3" type="ORF">PCOR1329_LOCUS28761</name>
</gene>
<feature type="region of interest" description="Disordered" evidence="2">
    <location>
        <begin position="92"/>
        <end position="120"/>
    </location>
</feature>
<sequence>AAREASRSTSAWAREGPETEALKDAKVALAEVLADMDQAKLEAKREAAELRRCIEAAEAEKARLLQAAEEPYQAPASFRASVWRLLKVAARGEGADLSASPPATDDEALRRRTSAAEQSS</sequence>
<evidence type="ECO:0000313" key="4">
    <source>
        <dbReference type="Proteomes" id="UP001189429"/>
    </source>
</evidence>
<dbReference type="Proteomes" id="UP001189429">
    <property type="component" value="Unassembled WGS sequence"/>
</dbReference>
<evidence type="ECO:0000256" key="1">
    <source>
        <dbReference type="SAM" id="Coils"/>
    </source>
</evidence>
<evidence type="ECO:0000256" key="2">
    <source>
        <dbReference type="SAM" id="MobiDB-lite"/>
    </source>
</evidence>
<evidence type="ECO:0000313" key="3">
    <source>
        <dbReference type="EMBL" id="CAK0829998.1"/>
    </source>
</evidence>
<protein>
    <submittedName>
        <fullName evidence="3">Uncharacterized protein</fullName>
    </submittedName>
</protein>
<accession>A0ABN9SDL6</accession>
<reference evidence="3" key="1">
    <citation type="submission" date="2023-10" db="EMBL/GenBank/DDBJ databases">
        <authorList>
            <person name="Chen Y."/>
            <person name="Shah S."/>
            <person name="Dougan E. K."/>
            <person name="Thang M."/>
            <person name="Chan C."/>
        </authorList>
    </citation>
    <scope>NUCLEOTIDE SEQUENCE [LARGE SCALE GENOMIC DNA]</scope>
</reference>
<keyword evidence="1" id="KW-0175">Coiled coil</keyword>
<feature type="coiled-coil region" evidence="1">
    <location>
        <begin position="22"/>
        <end position="67"/>
    </location>
</feature>
<feature type="non-terminal residue" evidence="3">
    <location>
        <position position="1"/>
    </location>
</feature>
<name>A0ABN9SDL6_9DINO</name>
<keyword evidence="4" id="KW-1185">Reference proteome</keyword>
<organism evidence="3 4">
    <name type="scientific">Prorocentrum cordatum</name>
    <dbReference type="NCBI Taxonomy" id="2364126"/>
    <lineage>
        <taxon>Eukaryota</taxon>
        <taxon>Sar</taxon>
        <taxon>Alveolata</taxon>
        <taxon>Dinophyceae</taxon>
        <taxon>Prorocentrales</taxon>
        <taxon>Prorocentraceae</taxon>
        <taxon>Prorocentrum</taxon>
    </lineage>
</organism>